<feature type="signal peptide" evidence="2">
    <location>
        <begin position="1"/>
        <end position="23"/>
    </location>
</feature>
<feature type="region of interest" description="Disordered" evidence="1">
    <location>
        <begin position="26"/>
        <end position="87"/>
    </location>
</feature>
<name>A0A553SIH2_NIACI</name>
<proteinExistence type="predicted"/>
<evidence type="ECO:0000256" key="2">
    <source>
        <dbReference type="SAM" id="SignalP"/>
    </source>
</evidence>
<evidence type="ECO:0000313" key="3">
    <source>
        <dbReference type="EMBL" id="TRZ36781.1"/>
    </source>
</evidence>
<accession>A0A553SIH2</accession>
<feature type="compositionally biased region" description="Polar residues" evidence="1">
    <location>
        <begin position="78"/>
        <end position="87"/>
    </location>
</feature>
<reference evidence="4" key="1">
    <citation type="submission" date="2018-10" db="EMBL/GenBank/DDBJ databases">
        <title>FDA dAtabase for Regulatory Grade micrObial Sequences (FDA-ARGOS): Supporting development and validation of Infectious Disease Dx tests.</title>
        <authorList>
            <person name="Minogue T."/>
            <person name="Wolcott M."/>
            <person name="Wasieloski L."/>
            <person name="Aguilar W."/>
            <person name="Moore D."/>
            <person name="Tallon L."/>
            <person name="Sadzewicz L."/>
            <person name="Sengamalay N."/>
            <person name="Ott S."/>
            <person name="Godinez A."/>
            <person name="Nagaraj S."/>
            <person name="Vavikolanu K."/>
            <person name="Vyas G."/>
            <person name="Nadendla S."/>
            <person name="George J."/>
            <person name="Sichtig H."/>
        </authorList>
    </citation>
    <scope>NUCLEOTIDE SEQUENCE [LARGE SCALE GENOMIC DNA]</scope>
    <source>
        <strain evidence="4">FDAARGOS_343</strain>
    </source>
</reference>
<comment type="caution">
    <text evidence="3">The sequence shown here is derived from an EMBL/GenBank/DDBJ whole genome shotgun (WGS) entry which is preliminary data.</text>
</comment>
<protein>
    <submittedName>
        <fullName evidence="3">Uncharacterized protein</fullName>
    </submittedName>
</protein>
<keyword evidence="2" id="KW-0732">Signal</keyword>
<feature type="chain" id="PRO_5039201964" evidence="2">
    <location>
        <begin position="24"/>
        <end position="87"/>
    </location>
</feature>
<feature type="compositionally biased region" description="Low complexity" evidence="1">
    <location>
        <begin position="33"/>
        <end position="43"/>
    </location>
</feature>
<gene>
    <name evidence="3" type="ORF">CEQ21_14805</name>
</gene>
<organism evidence="3 4">
    <name type="scientific">Niallia circulans</name>
    <name type="common">Bacillus circulans</name>
    <dbReference type="NCBI Taxonomy" id="1397"/>
    <lineage>
        <taxon>Bacteria</taxon>
        <taxon>Bacillati</taxon>
        <taxon>Bacillota</taxon>
        <taxon>Bacilli</taxon>
        <taxon>Bacillales</taxon>
        <taxon>Bacillaceae</taxon>
        <taxon>Niallia</taxon>
    </lineage>
</organism>
<dbReference type="RefSeq" id="WP_185765179.1">
    <property type="nucleotide sequence ID" value="NZ_RIBP01000004.1"/>
</dbReference>
<sequence>MLSNFRLKIGICFLLIISSVLSACGTSQDEGISSESNNPTTTETHSRKKNLDSEDPVYEETGGLYTEEDIENVKPQEMPTQNVNPSQ</sequence>
<dbReference type="AlphaFoldDB" id="A0A553SIH2"/>
<dbReference type="PROSITE" id="PS51257">
    <property type="entry name" value="PROKAR_LIPOPROTEIN"/>
    <property type="match status" value="1"/>
</dbReference>
<evidence type="ECO:0000256" key="1">
    <source>
        <dbReference type="SAM" id="MobiDB-lite"/>
    </source>
</evidence>
<dbReference type="EMBL" id="RIBP01000004">
    <property type="protein sequence ID" value="TRZ36781.1"/>
    <property type="molecule type" value="Genomic_DNA"/>
</dbReference>
<dbReference type="Proteomes" id="UP000319837">
    <property type="component" value="Unassembled WGS sequence"/>
</dbReference>
<evidence type="ECO:0000313" key="4">
    <source>
        <dbReference type="Proteomes" id="UP000319837"/>
    </source>
</evidence>